<name>A0A1E3VMK6_9HYPH</name>
<dbReference type="InterPro" id="IPR009875">
    <property type="entry name" value="PilZ_domain"/>
</dbReference>
<proteinExistence type="predicted"/>
<gene>
    <name evidence="2" type="ORF">AUC70_08095</name>
</gene>
<dbReference type="STRING" id="1774970.AUC70_08095"/>
<reference evidence="2 3" key="1">
    <citation type="journal article" date="2016" name="Environ. Microbiol.">
        <title>New Methyloceanibacter diversity from North Sea sediments includes methanotroph containing solely the soluble methane monooxygenase.</title>
        <authorList>
            <person name="Vekeman B."/>
            <person name="Kerckhof F.M."/>
            <person name="Cremers G."/>
            <person name="de Vos P."/>
            <person name="Vandamme P."/>
            <person name="Boon N."/>
            <person name="Op den Camp H.J."/>
            <person name="Heylen K."/>
        </authorList>
    </citation>
    <scope>NUCLEOTIDE SEQUENCE [LARGE SCALE GENOMIC DNA]</scope>
    <source>
        <strain evidence="2 3">R-67176</strain>
    </source>
</reference>
<accession>A0A1E3VMK6</accession>
<evidence type="ECO:0000313" key="3">
    <source>
        <dbReference type="Proteomes" id="UP000094172"/>
    </source>
</evidence>
<evidence type="ECO:0000313" key="2">
    <source>
        <dbReference type="EMBL" id="ODR94758.1"/>
    </source>
</evidence>
<comment type="caution">
    <text evidence="2">The sequence shown here is derived from an EMBL/GenBank/DDBJ whole genome shotgun (WGS) entry which is preliminary data.</text>
</comment>
<evidence type="ECO:0000259" key="1">
    <source>
        <dbReference type="Pfam" id="PF07238"/>
    </source>
</evidence>
<protein>
    <recommendedName>
        <fullName evidence="1">PilZ domain-containing protein</fullName>
    </recommendedName>
</protein>
<dbReference type="SUPFAM" id="SSF141371">
    <property type="entry name" value="PilZ domain-like"/>
    <property type="match status" value="2"/>
</dbReference>
<feature type="domain" description="PilZ" evidence="1">
    <location>
        <begin position="17"/>
        <end position="105"/>
    </location>
</feature>
<dbReference type="EMBL" id="LPWE01000012">
    <property type="protein sequence ID" value="ODR94758.1"/>
    <property type="molecule type" value="Genomic_DNA"/>
</dbReference>
<dbReference type="Proteomes" id="UP000094172">
    <property type="component" value="Unassembled WGS sequence"/>
</dbReference>
<dbReference type="Pfam" id="PF07238">
    <property type="entry name" value="PilZ"/>
    <property type="match status" value="2"/>
</dbReference>
<sequence>MSERSKRQTDRPKILEERRRFKRMDVSLNGRFMVENTDEYPCEVFNMSPGGMAVKAPFLPRVGERVISYIEQLGGLDGTVTRTFDGGFAVEFKISARKRERIANVLTWYSSGEHNLEDRVHERYAPRIVEQKLILPSGSVHACRVIDVSLSGASVATDLRPDIDSLVVLARHRGRVVRHHDEGFAIEFVEVQDPDSMARTFG</sequence>
<feature type="domain" description="PilZ" evidence="1">
    <location>
        <begin position="119"/>
        <end position="195"/>
    </location>
</feature>
<dbReference type="GO" id="GO:0035438">
    <property type="term" value="F:cyclic-di-GMP binding"/>
    <property type="evidence" value="ECO:0007669"/>
    <property type="project" value="InterPro"/>
</dbReference>
<organism evidence="2 3">
    <name type="scientific">Methyloceanibacter stevinii</name>
    <dbReference type="NCBI Taxonomy" id="1774970"/>
    <lineage>
        <taxon>Bacteria</taxon>
        <taxon>Pseudomonadati</taxon>
        <taxon>Pseudomonadota</taxon>
        <taxon>Alphaproteobacteria</taxon>
        <taxon>Hyphomicrobiales</taxon>
        <taxon>Hyphomicrobiaceae</taxon>
        <taxon>Methyloceanibacter</taxon>
    </lineage>
</organism>
<dbReference type="AlphaFoldDB" id="A0A1E3VMK6"/>
<dbReference type="Gene3D" id="2.40.10.220">
    <property type="entry name" value="predicted glycosyltransferase like domains"/>
    <property type="match status" value="1"/>
</dbReference>
<keyword evidence="3" id="KW-1185">Reference proteome</keyword>